<dbReference type="AlphaFoldDB" id="A0A3B0Y381"/>
<evidence type="ECO:0000313" key="1">
    <source>
        <dbReference type="EMBL" id="VAW62876.1"/>
    </source>
</evidence>
<protein>
    <submittedName>
        <fullName evidence="1">Uncharacterized protein</fullName>
    </submittedName>
</protein>
<reference evidence="1" key="1">
    <citation type="submission" date="2018-06" db="EMBL/GenBank/DDBJ databases">
        <authorList>
            <person name="Zhirakovskaya E."/>
        </authorList>
    </citation>
    <scope>NUCLEOTIDE SEQUENCE</scope>
</reference>
<organism evidence="1">
    <name type="scientific">hydrothermal vent metagenome</name>
    <dbReference type="NCBI Taxonomy" id="652676"/>
    <lineage>
        <taxon>unclassified sequences</taxon>
        <taxon>metagenomes</taxon>
        <taxon>ecological metagenomes</taxon>
    </lineage>
</organism>
<proteinExistence type="predicted"/>
<name>A0A3B0Y381_9ZZZZ</name>
<gene>
    <name evidence="1" type="ORF">MNBD_GAMMA08-2459</name>
</gene>
<dbReference type="EMBL" id="UOFH01000233">
    <property type="protein sequence ID" value="VAW62876.1"/>
    <property type="molecule type" value="Genomic_DNA"/>
</dbReference>
<sequence>MKRVFYYSGYRLTVFHWQNETCVASYVFNPGEEGLEKFKTYLLAADNSPVRILVDLIEEDFKKENIPHVSVNDRKSIVNRLIDRQYRKSKDYVYYRIVAREKTGRRDDVLLYSVLSNPEILDPWLSPIMECNTSISGIWSLPLLSENLFKKLDIKSSNVLLVSQQMPSNLRQTFIKNKKFDSSRSAVVNLEDATIGEHISLEVEQTIRFLSNQRHVGFDEKIEIHVICREMDLPEIQSHCTDSALRTFHYHKLNDVTETLGCDTHAVNETTNNTIEYSNGIYSYVCATELIPIGHYGKRNLFLKFYEQLLSKSLYAASIILLLTASLFSLSYLSESAALDTETNTLKAQAKGVNNDYQRTLAKIEHKLSQTQVMQSSVLLTKKIRQSKVLSPQNFMVDISRILTRSGMYDTEITNINWQQLQSNNLPVIHSRQNKIITNYAKPDAINQYATIGGYIRVSQSSLKESVDKVNSIVAAFKNNKLVRDVKINKMPVDVRSKSSIENESGIEQQNNLETDKNKGQFEIGVLMQSRKS</sequence>
<accession>A0A3B0Y381</accession>